<dbReference type="Proteomes" id="UP000660611">
    <property type="component" value="Unassembled WGS sequence"/>
</dbReference>
<organism evidence="1 2">
    <name type="scientific">Dactylosporangium siamense</name>
    <dbReference type="NCBI Taxonomy" id="685454"/>
    <lineage>
        <taxon>Bacteria</taxon>
        <taxon>Bacillati</taxon>
        <taxon>Actinomycetota</taxon>
        <taxon>Actinomycetes</taxon>
        <taxon>Micromonosporales</taxon>
        <taxon>Micromonosporaceae</taxon>
        <taxon>Dactylosporangium</taxon>
    </lineage>
</organism>
<dbReference type="RefSeq" id="WP_203845794.1">
    <property type="nucleotide sequence ID" value="NZ_BAAAVW010000006.1"/>
</dbReference>
<name>A0A919U615_9ACTN</name>
<protein>
    <recommendedName>
        <fullName evidence="3">Carboxypeptidase regulatory-like domain-containing protein</fullName>
    </recommendedName>
</protein>
<reference evidence="1" key="1">
    <citation type="submission" date="2021-01" db="EMBL/GenBank/DDBJ databases">
        <title>Whole genome shotgun sequence of Dactylosporangium siamense NBRC 106093.</title>
        <authorList>
            <person name="Komaki H."/>
            <person name="Tamura T."/>
        </authorList>
    </citation>
    <scope>NUCLEOTIDE SEQUENCE</scope>
    <source>
        <strain evidence="1">NBRC 106093</strain>
    </source>
</reference>
<dbReference type="AlphaFoldDB" id="A0A919U615"/>
<gene>
    <name evidence="1" type="ORF">Dsi01nite_019850</name>
</gene>
<comment type="caution">
    <text evidence="1">The sequence shown here is derived from an EMBL/GenBank/DDBJ whole genome shotgun (WGS) entry which is preliminary data.</text>
</comment>
<sequence length="153" mass="16660">MSPDEQLLAAMRTMWERTDPCPPDLAERVLFRLGLEQPDVELMVFQSALTGAGARTTEVTDTVIFESQRLALTITVSDGRLRQRRRVDGWISPSAALRVCLHGAQGVLEETADEDGRFAFVDVAGGFVHFTVEPTAGAAVRLDHPVATPAISI</sequence>
<accession>A0A919U615</accession>
<proteinExistence type="predicted"/>
<evidence type="ECO:0000313" key="2">
    <source>
        <dbReference type="Proteomes" id="UP000660611"/>
    </source>
</evidence>
<keyword evidence="2" id="KW-1185">Reference proteome</keyword>
<evidence type="ECO:0008006" key="3">
    <source>
        <dbReference type="Google" id="ProtNLM"/>
    </source>
</evidence>
<dbReference type="EMBL" id="BONQ01000029">
    <property type="protein sequence ID" value="GIG43944.1"/>
    <property type="molecule type" value="Genomic_DNA"/>
</dbReference>
<evidence type="ECO:0000313" key="1">
    <source>
        <dbReference type="EMBL" id="GIG43944.1"/>
    </source>
</evidence>